<organism evidence="12 13">
    <name type="scientific">Ilumatobacter fluminis</name>
    <dbReference type="NCBI Taxonomy" id="467091"/>
    <lineage>
        <taxon>Bacteria</taxon>
        <taxon>Bacillati</taxon>
        <taxon>Actinomycetota</taxon>
        <taxon>Acidimicrobiia</taxon>
        <taxon>Acidimicrobiales</taxon>
        <taxon>Ilumatobacteraceae</taxon>
        <taxon>Ilumatobacter</taxon>
    </lineage>
</organism>
<dbReference type="PANTHER" id="PTHR31155">
    <property type="entry name" value="ACYL- ACYL-CARRIER-PROTEIN DESATURASE-RELATED"/>
    <property type="match status" value="1"/>
</dbReference>
<evidence type="ECO:0000313" key="12">
    <source>
        <dbReference type="EMBL" id="TDT15268.1"/>
    </source>
</evidence>
<keyword evidence="10" id="KW-0275">Fatty acid biosynthesis</keyword>
<accession>A0A4V3EIP2</accession>
<feature type="binding site" evidence="11">
    <location>
        <position position="192"/>
    </location>
    <ligand>
        <name>Fe cation</name>
        <dbReference type="ChEBI" id="CHEBI:24875"/>
        <label>2</label>
    </ligand>
</feature>
<dbReference type="SUPFAM" id="SSF47240">
    <property type="entry name" value="Ferritin-like"/>
    <property type="match status" value="1"/>
</dbReference>
<keyword evidence="13" id="KW-1185">Reference proteome</keyword>
<evidence type="ECO:0000256" key="5">
    <source>
        <dbReference type="ARBA" id="ARBA00022723"/>
    </source>
</evidence>
<keyword evidence="7" id="KW-0560">Oxidoreductase</keyword>
<comment type="cofactor">
    <cofactor evidence="11">
        <name>Fe cation</name>
        <dbReference type="ChEBI" id="CHEBI:24875"/>
    </cofactor>
    <text evidence="11">Binds 2 iron ions per subunit.</text>
</comment>
<evidence type="ECO:0000256" key="10">
    <source>
        <dbReference type="ARBA" id="ARBA00023160"/>
    </source>
</evidence>
<dbReference type="InterPro" id="IPR012348">
    <property type="entry name" value="RNR-like"/>
</dbReference>
<name>A0A4V3EIP2_9ACTN</name>
<protein>
    <submittedName>
        <fullName evidence="12">Fatty acid desaturase</fullName>
    </submittedName>
</protein>
<keyword evidence="9" id="KW-0443">Lipid metabolism</keyword>
<evidence type="ECO:0000256" key="4">
    <source>
        <dbReference type="ARBA" id="ARBA00022516"/>
    </source>
</evidence>
<dbReference type="InterPro" id="IPR005067">
    <property type="entry name" value="Fatty_acid_desaturase-2"/>
</dbReference>
<proteinExistence type="inferred from homology"/>
<dbReference type="GO" id="GO:0005829">
    <property type="term" value="C:cytosol"/>
    <property type="evidence" value="ECO:0007669"/>
    <property type="project" value="TreeGrafter"/>
</dbReference>
<dbReference type="PANTHER" id="PTHR31155:SF9">
    <property type="entry name" value="STEAROYL-[ACYL-CARRIER-PROTEIN] 9-DESATURASE 7, CHLOROPLASTIC"/>
    <property type="match status" value="1"/>
</dbReference>
<dbReference type="Pfam" id="PF03405">
    <property type="entry name" value="FA_desaturase_2"/>
    <property type="match status" value="1"/>
</dbReference>
<sequence>MHLVRPDQAVLDDLDTTVERLLERHLSTTKEWFPHEHVPYGRGRDPIPGEEWSADDADLAGAEIDDAVRSSLLVNLLTEDNLPYYFRTVESKFGSEKAWGEWVRRWTAEEGRHSMAIYGYLMVTRAIDPHHLERCRMAQVSGGITPNPPTVQNGFVYLSLQELATRIAHRSTGQMIGDPAGYDVMMRVASDENLHQLFYRDLAKAAIEVDPSGMVMAMEEEVTKFAMPGVGIPGFAEHAKRIANAGIYDLAIHHEQILVPMVLRTWELESIEGLDAEAEQARERIVKYLEKSGRVAKRLSDRKAKAKADAELASV</sequence>
<dbReference type="GO" id="GO:0046872">
    <property type="term" value="F:metal ion binding"/>
    <property type="evidence" value="ECO:0007669"/>
    <property type="project" value="UniProtKB-KW"/>
</dbReference>
<dbReference type="Proteomes" id="UP000294558">
    <property type="component" value="Unassembled WGS sequence"/>
</dbReference>
<dbReference type="InterPro" id="IPR009078">
    <property type="entry name" value="Ferritin-like_SF"/>
</dbReference>
<keyword evidence="8 11" id="KW-0408">Iron</keyword>
<dbReference type="PIRSF" id="PIRSF000346">
    <property type="entry name" value="Dlt9_acylACP_des"/>
    <property type="match status" value="1"/>
</dbReference>
<comment type="caution">
    <text evidence="12">The sequence shown here is derived from an EMBL/GenBank/DDBJ whole genome shotgun (WGS) entry which is preliminary data.</text>
</comment>
<dbReference type="OrthoDB" id="9772881at2"/>
<keyword evidence="5 11" id="KW-0479">Metal-binding</keyword>
<feature type="binding site" evidence="11">
    <location>
        <position position="192"/>
    </location>
    <ligand>
        <name>Fe cation</name>
        <dbReference type="ChEBI" id="CHEBI:24875"/>
        <label>1</label>
    </ligand>
</feature>
<feature type="binding site" evidence="11">
    <location>
        <position position="110"/>
    </location>
    <ligand>
        <name>Fe cation</name>
        <dbReference type="ChEBI" id="CHEBI:24875"/>
        <label>1</label>
    </ligand>
</feature>
<feature type="binding site" evidence="11">
    <location>
        <position position="79"/>
    </location>
    <ligand>
        <name>Fe cation</name>
        <dbReference type="ChEBI" id="CHEBI:24875"/>
        <label>1</label>
    </ligand>
</feature>
<dbReference type="Gene3D" id="1.10.620.20">
    <property type="entry name" value="Ribonucleotide Reductase, subunit A"/>
    <property type="match status" value="1"/>
</dbReference>
<gene>
    <name evidence="12" type="ORF">BDK89_0834</name>
</gene>
<reference evidence="12 13" key="1">
    <citation type="submission" date="2019-03" db="EMBL/GenBank/DDBJ databases">
        <title>Sequencing the genomes of 1000 actinobacteria strains.</title>
        <authorList>
            <person name="Klenk H.-P."/>
        </authorList>
    </citation>
    <scope>NUCLEOTIDE SEQUENCE [LARGE SCALE GENOMIC DNA]</scope>
    <source>
        <strain evidence="12 13">DSM 18936</strain>
    </source>
</reference>
<evidence type="ECO:0000256" key="2">
    <source>
        <dbReference type="ARBA" id="ARBA00008749"/>
    </source>
</evidence>
<evidence type="ECO:0000256" key="8">
    <source>
        <dbReference type="ARBA" id="ARBA00023004"/>
    </source>
</evidence>
<evidence type="ECO:0000313" key="13">
    <source>
        <dbReference type="Proteomes" id="UP000294558"/>
    </source>
</evidence>
<keyword evidence="6" id="KW-0276">Fatty acid metabolism</keyword>
<dbReference type="GO" id="GO:0006633">
    <property type="term" value="P:fatty acid biosynthetic process"/>
    <property type="evidence" value="ECO:0007669"/>
    <property type="project" value="UniProtKB-KW"/>
</dbReference>
<evidence type="ECO:0000256" key="7">
    <source>
        <dbReference type="ARBA" id="ARBA00023002"/>
    </source>
</evidence>
<dbReference type="GO" id="GO:0045300">
    <property type="term" value="F:stearoyl-[ACP] desaturase activity"/>
    <property type="evidence" value="ECO:0007669"/>
    <property type="project" value="InterPro"/>
</dbReference>
<evidence type="ECO:0000256" key="11">
    <source>
        <dbReference type="PIRSR" id="PIRSR000346-1"/>
    </source>
</evidence>
<evidence type="ECO:0000256" key="9">
    <source>
        <dbReference type="ARBA" id="ARBA00023098"/>
    </source>
</evidence>
<evidence type="ECO:0000256" key="3">
    <source>
        <dbReference type="ARBA" id="ARBA00011738"/>
    </source>
</evidence>
<feature type="binding site" evidence="11">
    <location>
        <position position="110"/>
    </location>
    <ligand>
        <name>Fe cation</name>
        <dbReference type="ChEBI" id="CHEBI:24875"/>
        <label>2</label>
    </ligand>
</feature>
<feature type="binding site" evidence="11">
    <location>
        <position position="162"/>
    </location>
    <ligand>
        <name>Fe cation</name>
        <dbReference type="ChEBI" id="CHEBI:24875"/>
        <label>2</label>
    </ligand>
</feature>
<comment type="similarity">
    <text evidence="2">Belongs to the fatty acid desaturase type 2 family.</text>
</comment>
<evidence type="ECO:0000256" key="1">
    <source>
        <dbReference type="ARBA" id="ARBA00001954"/>
    </source>
</evidence>
<evidence type="ECO:0000256" key="6">
    <source>
        <dbReference type="ARBA" id="ARBA00022832"/>
    </source>
</evidence>
<keyword evidence="4" id="KW-0444">Lipid biosynthesis</keyword>
<comment type="cofactor">
    <cofactor evidence="1">
        <name>Fe(2+)</name>
        <dbReference type="ChEBI" id="CHEBI:29033"/>
    </cofactor>
</comment>
<dbReference type="AlphaFoldDB" id="A0A4V3EIP2"/>
<comment type="subunit">
    <text evidence="3">Homodimer.</text>
</comment>
<feature type="binding site" evidence="11">
    <location>
        <position position="195"/>
    </location>
    <ligand>
        <name>Fe cation</name>
        <dbReference type="ChEBI" id="CHEBI:24875"/>
        <label>2</label>
    </ligand>
</feature>
<dbReference type="EMBL" id="SOAU01000001">
    <property type="protein sequence ID" value="TDT15268.1"/>
    <property type="molecule type" value="Genomic_DNA"/>
</dbReference>
<feature type="binding site" evidence="11">
    <location>
        <position position="113"/>
    </location>
    <ligand>
        <name>Fe cation</name>
        <dbReference type="ChEBI" id="CHEBI:24875"/>
        <label>1</label>
    </ligand>
</feature>